<feature type="compositionally biased region" description="Polar residues" evidence="1">
    <location>
        <begin position="206"/>
        <end position="217"/>
    </location>
</feature>
<dbReference type="AlphaFoldDB" id="A0A250XQ94"/>
<gene>
    <name evidence="2" type="ORF">CEUSTIGMA_g12648.t1</name>
</gene>
<comment type="caution">
    <text evidence="2">The sequence shown here is derived from an EMBL/GenBank/DDBJ whole genome shotgun (WGS) entry which is preliminary data.</text>
</comment>
<evidence type="ECO:0000256" key="1">
    <source>
        <dbReference type="SAM" id="MobiDB-lite"/>
    </source>
</evidence>
<feature type="region of interest" description="Disordered" evidence="1">
    <location>
        <begin position="840"/>
        <end position="865"/>
    </location>
</feature>
<name>A0A250XQ94_9CHLO</name>
<protein>
    <submittedName>
        <fullName evidence="2">Uncharacterized protein</fullName>
    </submittedName>
</protein>
<proteinExistence type="predicted"/>
<reference evidence="2 3" key="1">
    <citation type="submission" date="2017-08" db="EMBL/GenBank/DDBJ databases">
        <title>Acidophilic green algal genome provides insights into adaptation to an acidic environment.</title>
        <authorList>
            <person name="Hirooka S."/>
            <person name="Hirose Y."/>
            <person name="Kanesaki Y."/>
            <person name="Higuchi S."/>
            <person name="Fujiwara T."/>
            <person name="Onuma R."/>
            <person name="Era A."/>
            <person name="Ohbayashi R."/>
            <person name="Uzuka A."/>
            <person name="Nozaki H."/>
            <person name="Yoshikawa H."/>
            <person name="Miyagishima S.Y."/>
        </authorList>
    </citation>
    <scope>NUCLEOTIDE SEQUENCE [LARGE SCALE GENOMIC DNA]</scope>
    <source>
        <strain evidence="2 3">NIES-2499</strain>
    </source>
</reference>
<evidence type="ECO:0000313" key="3">
    <source>
        <dbReference type="Proteomes" id="UP000232323"/>
    </source>
</evidence>
<sequence length="1151" mass="124574">MNSCIFYNNLNIIMSPLNFQPSCGTSLQQTKLKAVPPRREPSAPQHFGTGHDTTSIRKSSILHDIFPDFGKAWTLQPMSMNDPLVRPSHETEEMYSPLSSDINELIQHMLEDASVVSGPPTHAPLNNNISQGSHTSTLSAVQSHVITFPSIMPHSMQDSLNLPLGATRKSRRPRESASAGVASPRTSAGVASPRTSAGVASPRTCHYTSQNSSETDISSSLKGLIQTLRHDSTTTSKTSSENAPIVPAVASTSQVHGVIPSHCKDQQDPASYYSHTSDKVAVGSYLSGRGKSPSGVTNTTSLLPTARMLAATAAGMIQAAMPGGLRQSRPPHSLSSTGSATSSTGSATLSHSPKEKEVGRSPNSSVEPSSVPHGISSTGDRASAAATTSSLPATGRYVGKGWRGEFRQRALWVLEEGHLDLPAHHPLYTAASSRLNRWLVMYVQAPSSTWRDVCSTVVEFGAYIDPITVGCMLGVLAKKAPTQAWLNKAKERQQRMLKSAREGAQIGAGRGAALSGGSLISSTIMTRVPNNRQPPYQAVVVDTSSSLAADFEVLRNAVSQLLRIAARRRHDFQPGAVASLLHSLCLLLPPGSPRSSAADALASRMFQRLCSMADEATPQTLAVGLYSMSQLGYRPHMLPRDLLAPLLSSMSARMGSFSCHQLITIVSAIARLGMSPSGKWMQEFTRHLEDRMQELKAAEDVVLLLRLVYLRSKVSDHYLPPRSFMHSLLYRCAVCFPNLQPYQLAGVLVALAQLGYSPGKKWLERLQVHLSSKAPLSRTFNPKEASLVLGALASLRTPIHVTQAIAPLLTAVVFERQQEVGAHTLSRLIGALARLCGTHHQPHHATTSHSYHSSVGSSRGDKRKDTAAQEFDIHALAGHGRDDQSSESSTTTSSFRSLNLLSTSIAHHHGPMPSLHNVPRPASRVADNVPRPASRVADDVPRPASRVADYGHNPAVKQYAVDQQAMKNAEKTADTAADEDVDLSTEYLQLLAKLKPVLLALTPCVYNVAVRAHDKDVRTNADDDGTSSRTCRRVAHSIGPLMRRSRGKDGEIKIWQKRIVGVEADVLEASRESSPELFLLLQLLEGYSGLLGHDLPQDCRCALEASIMSRFSVEGGDRIPSIMWKRIAETYRHLNLKPHNAHMMKVLLVMS</sequence>
<feature type="compositionally biased region" description="Low complexity" evidence="1">
    <location>
        <begin position="844"/>
        <end position="858"/>
    </location>
</feature>
<feature type="region of interest" description="Disordered" evidence="1">
    <location>
        <begin position="322"/>
        <end position="388"/>
    </location>
</feature>
<dbReference type="EMBL" id="BEGY01000157">
    <property type="protein sequence ID" value="GAX85228.1"/>
    <property type="molecule type" value="Genomic_DNA"/>
</dbReference>
<dbReference type="Proteomes" id="UP000232323">
    <property type="component" value="Unassembled WGS sequence"/>
</dbReference>
<feature type="region of interest" description="Disordered" evidence="1">
    <location>
        <begin position="35"/>
        <end position="54"/>
    </location>
</feature>
<evidence type="ECO:0000313" key="2">
    <source>
        <dbReference type="EMBL" id="GAX85228.1"/>
    </source>
</evidence>
<organism evidence="2 3">
    <name type="scientific">Chlamydomonas eustigma</name>
    <dbReference type="NCBI Taxonomy" id="1157962"/>
    <lineage>
        <taxon>Eukaryota</taxon>
        <taxon>Viridiplantae</taxon>
        <taxon>Chlorophyta</taxon>
        <taxon>core chlorophytes</taxon>
        <taxon>Chlorophyceae</taxon>
        <taxon>CS clade</taxon>
        <taxon>Chlamydomonadales</taxon>
        <taxon>Chlamydomonadaceae</taxon>
        <taxon>Chlamydomonas</taxon>
    </lineage>
</organism>
<feature type="region of interest" description="Disordered" evidence="1">
    <location>
        <begin position="906"/>
        <end position="949"/>
    </location>
</feature>
<feature type="compositionally biased region" description="Low complexity" evidence="1">
    <location>
        <begin position="361"/>
        <end position="388"/>
    </location>
</feature>
<feature type="region of interest" description="Disordered" evidence="1">
    <location>
        <begin position="167"/>
        <end position="217"/>
    </location>
</feature>
<feature type="compositionally biased region" description="Low complexity" evidence="1">
    <location>
        <begin position="332"/>
        <end position="351"/>
    </location>
</feature>
<keyword evidence="3" id="KW-1185">Reference proteome</keyword>
<accession>A0A250XQ94</accession>